<dbReference type="Pfam" id="PF22617">
    <property type="entry name" value="HCS_D2"/>
    <property type="match status" value="1"/>
</dbReference>
<evidence type="ECO:0000256" key="7">
    <source>
        <dbReference type="ARBA" id="ARBA00048263"/>
    </source>
</evidence>
<dbReference type="GO" id="GO:0016746">
    <property type="term" value="F:acyltransferase activity"/>
    <property type="evidence" value="ECO:0007669"/>
    <property type="project" value="UniProtKB-KW"/>
</dbReference>
<evidence type="ECO:0000256" key="5">
    <source>
        <dbReference type="ARBA" id="ARBA00022679"/>
    </source>
</evidence>
<evidence type="ECO:0000313" key="12">
    <source>
        <dbReference type="Proteomes" id="UP001156389"/>
    </source>
</evidence>
<reference evidence="11 12" key="1">
    <citation type="submission" date="2021-10" db="EMBL/GenBank/DDBJ databases">
        <title>Streptomyces gossypii sp. nov., isolated from soil collected from cotton field.</title>
        <authorList>
            <person name="Ge X."/>
            <person name="Chen X."/>
            <person name="Liu W."/>
        </authorList>
    </citation>
    <scope>NUCLEOTIDE SEQUENCE [LARGE SCALE GENOMIC DNA]</scope>
    <source>
        <strain evidence="11 12">N2-109</strain>
    </source>
</reference>
<evidence type="ECO:0000256" key="9">
    <source>
        <dbReference type="RuleBase" id="RU003523"/>
    </source>
</evidence>
<evidence type="ECO:0000256" key="4">
    <source>
        <dbReference type="ARBA" id="ARBA00022624"/>
    </source>
</evidence>
<dbReference type="Pfam" id="PF00682">
    <property type="entry name" value="HMGL-like"/>
    <property type="match status" value="1"/>
</dbReference>
<evidence type="ECO:0000256" key="2">
    <source>
        <dbReference type="ARBA" id="ARBA00006154"/>
    </source>
</evidence>
<evidence type="ECO:0000313" key="11">
    <source>
        <dbReference type="EMBL" id="MCT2592621.1"/>
    </source>
</evidence>
<dbReference type="EMBL" id="JAJAGO010000010">
    <property type="protein sequence ID" value="MCT2592621.1"/>
    <property type="molecule type" value="Genomic_DNA"/>
</dbReference>
<keyword evidence="11" id="KW-0012">Acyltransferase</keyword>
<dbReference type="SMART" id="SM00917">
    <property type="entry name" value="LeuA_dimer"/>
    <property type="match status" value="1"/>
</dbReference>
<evidence type="ECO:0000256" key="3">
    <source>
        <dbReference type="ARBA" id="ARBA00022605"/>
    </source>
</evidence>
<protein>
    <recommendedName>
        <fullName evidence="8">Citramalate synthase</fullName>
        <ecNumber evidence="8">2.3.3.21</ecNumber>
    </recommendedName>
</protein>
<dbReference type="PANTHER" id="PTHR43538">
    <property type="entry name" value="ALPHA-IPM SYNTHASE/HOMOCITRATE SYNTHASE"/>
    <property type="match status" value="1"/>
</dbReference>
<sequence>MTKEAPSDDFHVFDTTLRDGAQREGINLSIADKLTIARHLDEFGVGFIEGGWPGANPRDTEFFERAQREIDFRHAQLVAFGATCRPGVRAADDPQVVALADSGAPVVTLVAKSHDRHVELALRTTLEENLRMVRDTVTHLRELGRRVFVDCEHFFDGYRAAPDYATGVVRAAHEAGAEVVVLCDTNGGMLPDQVGDIVRAVLAGTGARLGIHAQDDTGCAVANTLAAVDAGATHVQCTANGYGERVGNANLFPVVAALQLKKGRTVLPDGALAEMTRISHAIAEVVNLTPSTHQPYVGTSAFAHKAGLHASAIKVDPDLYQHIAPELVGNSMRMLVSDMAGRASVELKGKELGYDLTGDRELVGRIVARVKEQELRGYSYEAADASFELLLRDEVHGGAPDFFRLESWRAIVEDRPDGTHANEATVRLWAKGERVVATGEGNGPVNALDRALRVALERIFPELARLELVDYKVRILEGRHGTESTTRVLISTSDGSTEWSTVGVADNVIAASWQALGDAYTYGLLRAGVTPSDGAPPRA</sequence>
<dbReference type="InterPro" id="IPR054691">
    <property type="entry name" value="LeuA/HCS_post-cat"/>
</dbReference>
<dbReference type="PROSITE" id="PS00815">
    <property type="entry name" value="AIPM_HOMOCIT_SYNTH_1"/>
    <property type="match status" value="1"/>
</dbReference>
<keyword evidence="4" id="KW-0412">Isoleucine biosynthesis</keyword>
<dbReference type="InterPro" id="IPR000891">
    <property type="entry name" value="PYR_CT"/>
</dbReference>
<evidence type="ECO:0000256" key="6">
    <source>
        <dbReference type="ARBA" id="ARBA00023304"/>
    </source>
</evidence>
<keyword evidence="12" id="KW-1185">Reference proteome</keyword>
<dbReference type="PROSITE" id="PS50991">
    <property type="entry name" value="PYR_CT"/>
    <property type="match status" value="1"/>
</dbReference>
<comment type="caution">
    <text evidence="11">The sequence shown here is derived from an EMBL/GenBank/DDBJ whole genome shotgun (WGS) entry which is preliminary data.</text>
</comment>
<dbReference type="RefSeq" id="WP_260219937.1">
    <property type="nucleotide sequence ID" value="NZ_JAJAGO010000010.1"/>
</dbReference>
<comment type="catalytic activity">
    <reaction evidence="7">
        <text>pyruvate + acetyl-CoA + H2O = (3R)-citramalate + CoA + H(+)</text>
        <dbReference type="Rhea" id="RHEA:19045"/>
        <dbReference type="ChEBI" id="CHEBI:15361"/>
        <dbReference type="ChEBI" id="CHEBI:15377"/>
        <dbReference type="ChEBI" id="CHEBI:15378"/>
        <dbReference type="ChEBI" id="CHEBI:30934"/>
        <dbReference type="ChEBI" id="CHEBI:57287"/>
        <dbReference type="ChEBI" id="CHEBI:57288"/>
        <dbReference type="EC" id="2.3.3.21"/>
    </reaction>
</comment>
<dbReference type="SUPFAM" id="SSF51569">
    <property type="entry name" value="Aldolase"/>
    <property type="match status" value="1"/>
</dbReference>
<dbReference type="EC" id="2.3.3.21" evidence="8"/>
<comment type="pathway">
    <text evidence="1">Amino-acid biosynthesis; L-isoleucine biosynthesis; 2-oxobutanoate from pyruvate: step 1/3.</text>
</comment>
<dbReference type="InterPro" id="IPR013709">
    <property type="entry name" value="2-isopropylmalate_synth_dimer"/>
</dbReference>
<dbReference type="InterPro" id="IPR013785">
    <property type="entry name" value="Aldolase_TIM"/>
</dbReference>
<dbReference type="Gene3D" id="3.20.20.70">
    <property type="entry name" value="Aldolase class I"/>
    <property type="match status" value="1"/>
</dbReference>
<dbReference type="PANTHER" id="PTHR43538:SF1">
    <property type="entry name" value="(R)-CITRAMALATE SYNTHASE"/>
    <property type="match status" value="1"/>
</dbReference>
<organism evidence="11 12">
    <name type="scientific">Streptomyces gossypii</name>
    <dbReference type="NCBI Taxonomy" id="2883101"/>
    <lineage>
        <taxon>Bacteria</taxon>
        <taxon>Bacillati</taxon>
        <taxon>Actinomycetota</taxon>
        <taxon>Actinomycetes</taxon>
        <taxon>Kitasatosporales</taxon>
        <taxon>Streptomycetaceae</taxon>
        <taxon>Streptomyces</taxon>
    </lineage>
</organism>
<evidence type="ECO:0000259" key="10">
    <source>
        <dbReference type="PROSITE" id="PS50991"/>
    </source>
</evidence>
<keyword evidence="6" id="KW-0100">Branched-chain amino acid biosynthesis</keyword>
<keyword evidence="5 9" id="KW-0808">Transferase</keyword>
<proteinExistence type="inferred from homology"/>
<dbReference type="NCBIfam" id="TIGR00977">
    <property type="entry name" value="citramal_synth"/>
    <property type="match status" value="1"/>
</dbReference>
<feature type="domain" description="Pyruvate carboxyltransferase" evidence="10">
    <location>
        <begin position="10"/>
        <end position="273"/>
    </location>
</feature>
<dbReference type="Gene3D" id="3.30.160.270">
    <property type="match status" value="1"/>
</dbReference>
<dbReference type="SUPFAM" id="SSF110921">
    <property type="entry name" value="2-isopropylmalate synthase LeuA, allosteric (dimerisation) domain"/>
    <property type="match status" value="1"/>
</dbReference>
<evidence type="ECO:0000256" key="8">
    <source>
        <dbReference type="NCBIfam" id="TIGR00977"/>
    </source>
</evidence>
<name>A0ABT2JXN8_9ACTN</name>
<keyword evidence="3" id="KW-0028">Amino-acid biosynthesis</keyword>
<dbReference type="Gene3D" id="1.10.238.260">
    <property type="match status" value="1"/>
</dbReference>
<evidence type="ECO:0000256" key="1">
    <source>
        <dbReference type="ARBA" id="ARBA00004743"/>
    </source>
</evidence>
<dbReference type="Proteomes" id="UP001156389">
    <property type="component" value="Unassembled WGS sequence"/>
</dbReference>
<comment type="similarity">
    <text evidence="2 9">Belongs to the alpha-IPM synthase/homocitrate synthase family.</text>
</comment>
<accession>A0ABT2JXN8</accession>
<dbReference type="InterPro" id="IPR036230">
    <property type="entry name" value="LeuA_allosteric_dom_sf"/>
</dbReference>
<dbReference type="CDD" id="cd07941">
    <property type="entry name" value="DRE_TIM_LeuA3"/>
    <property type="match status" value="1"/>
</dbReference>
<gene>
    <name evidence="11" type="primary">cimA</name>
    <name evidence="11" type="ORF">LHJ74_22370</name>
</gene>
<dbReference type="InterPro" id="IPR005675">
    <property type="entry name" value="Citramal_synthase"/>
</dbReference>
<dbReference type="Pfam" id="PF08502">
    <property type="entry name" value="LeuA_dimer"/>
    <property type="match status" value="1"/>
</dbReference>
<dbReference type="InterPro" id="IPR002034">
    <property type="entry name" value="AIPM/Hcit_synth_CS"/>
</dbReference>